<organism evidence="1 2">
    <name type="scientific">Trichinella nativa</name>
    <dbReference type="NCBI Taxonomy" id="6335"/>
    <lineage>
        <taxon>Eukaryota</taxon>
        <taxon>Metazoa</taxon>
        <taxon>Ecdysozoa</taxon>
        <taxon>Nematoda</taxon>
        <taxon>Enoplea</taxon>
        <taxon>Dorylaimia</taxon>
        <taxon>Trichinellida</taxon>
        <taxon>Trichinellidae</taxon>
        <taxon>Trichinella</taxon>
    </lineage>
</organism>
<accession>A0A0V1LE85</accession>
<dbReference type="AlphaFoldDB" id="A0A0V1LE85"/>
<sequence length="82" mass="9343">MYFDTVFRQTKSGRNVRQIVVLPDPDVSEPDTVGEPNAMTLWQIARVAMDSKHYCDFFTLTIMARLSLTMLSTIDSTNFGCF</sequence>
<gene>
    <name evidence="1" type="ORF">T02_14901</name>
</gene>
<keyword evidence="2" id="KW-1185">Reference proteome</keyword>
<dbReference type="EMBL" id="JYDW01000067">
    <property type="protein sequence ID" value="KRZ57849.1"/>
    <property type="molecule type" value="Genomic_DNA"/>
</dbReference>
<proteinExistence type="predicted"/>
<evidence type="ECO:0000313" key="2">
    <source>
        <dbReference type="Proteomes" id="UP000054721"/>
    </source>
</evidence>
<evidence type="ECO:0000313" key="1">
    <source>
        <dbReference type="EMBL" id="KRZ57849.1"/>
    </source>
</evidence>
<protein>
    <submittedName>
        <fullName evidence="1">Uncharacterized protein</fullName>
    </submittedName>
</protein>
<comment type="caution">
    <text evidence="1">The sequence shown here is derived from an EMBL/GenBank/DDBJ whole genome shotgun (WGS) entry which is preliminary data.</text>
</comment>
<name>A0A0V1LE85_9BILA</name>
<dbReference type="OrthoDB" id="5915190at2759"/>
<dbReference type="Proteomes" id="UP000054721">
    <property type="component" value="Unassembled WGS sequence"/>
</dbReference>
<reference evidence="1 2" key="1">
    <citation type="submission" date="2015-05" db="EMBL/GenBank/DDBJ databases">
        <title>Evolution of Trichinella species and genotypes.</title>
        <authorList>
            <person name="Korhonen P.K."/>
            <person name="Edoardo P."/>
            <person name="Giuseppe L.R."/>
            <person name="Gasser R.B."/>
        </authorList>
    </citation>
    <scope>NUCLEOTIDE SEQUENCE [LARGE SCALE GENOMIC DNA]</scope>
    <source>
        <strain evidence="1">ISS10</strain>
    </source>
</reference>